<organism evidence="3 4">
    <name type="scientific">Cutibacterium namnetense</name>
    <dbReference type="NCBI Taxonomy" id="1574624"/>
    <lineage>
        <taxon>Bacteria</taxon>
        <taxon>Bacillati</taxon>
        <taxon>Actinomycetota</taxon>
        <taxon>Actinomycetes</taxon>
        <taxon>Propionibacteriales</taxon>
        <taxon>Propionibacteriaceae</taxon>
        <taxon>Cutibacterium</taxon>
    </lineage>
</organism>
<reference evidence="3 4" key="1">
    <citation type="submission" date="2017-09" db="EMBL/GenBank/DDBJ databases">
        <authorList>
            <person name="Bumgarner R.E."/>
        </authorList>
    </citation>
    <scope>NUCLEOTIDE SEQUENCE [LARGE SCALE GENOMIC DNA]</scope>
    <source>
        <strain evidence="3 4">T34998</strain>
    </source>
</reference>
<sequence>MGMLCLSCMNLAITKAYSSAYAPSMSVPAPSTLIGAAQRTSVGGVDTILFHSNPTTRG</sequence>
<protein>
    <submittedName>
        <fullName evidence="3">CRISPR-associated protein Cas5</fullName>
    </submittedName>
</protein>
<dbReference type="Proteomes" id="UP000256324">
    <property type="component" value="Unassembled WGS sequence"/>
</dbReference>
<evidence type="ECO:0000256" key="2">
    <source>
        <dbReference type="SAM" id="SignalP"/>
    </source>
</evidence>
<feature type="chain" id="PRO_5046563498" evidence="2">
    <location>
        <begin position="23"/>
        <end position="58"/>
    </location>
</feature>
<keyword evidence="2" id="KW-0732">Signal</keyword>
<dbReference type="NCBIfam" id="TIGR02593">
    <property type="entry name" value="CRISPR_cas5"/>
    <property type="match status" value="1"/>
</dbReference>
<keyword evidence="4" id="KW-1185">Reference proteome</keyword>
<name>A0ABX9ID22_9ACTN</name>
<dbReference type="InterPro" id="IPR013422">
    <property type="entry name" value="CRISPR-assoc_prot_Cas5_N"/>
</dbReference>
<feature type="signal peptide" evidence="2">
    <location>
        <begin position="1"/>
        <end position="22"/>
    </location>
</feature>
<gene>
    <name evidence="3" type="ORF">CP880_05605</name>
</gene>
<dbReference type="EMBL" id="PCZS01000001">
    <property type="protein sequence ID" value="REB71147.1"/>
    <property type="molecule type" value="Genomic_DNA"/>
</dbReference>
<dbReference type="RefSeq" id="WP_081474501.1">
    <property type="nucleotide sequence ID" value="NZ_JARJOC010000003.1"/>
</dbReference>
<proteinExistence type="predicted"/>
<evidence type="ECO:0000313" key="3">
    <source>
        <dbReference type="EMBL" id="REB71147.1"/>
    </source>
</evidence>
<evidence type="ECO:0000313" key="4">
    <source>
        <dbReference type="Proteomes" id="UP000256324"/>
    </source>
</evidence>
<accession>A0ABX9ID22</accession>
<comment type="caution">
    <text evidence="3">The sequence shown here is derived from an EMBL/GenBank/DDBJ whole genome shotgun (WGS) entry which is preliminary data.</text>
</comment>
<evidence type="ECO:0000256" key="1">
    <source>
        <dbReference type="ARBA" id="ARBA00023118"/>
    </source>
</evidence>
<keyword evidence="1" id="KW-0051">Antiviral defense</keyword>